<comment type="subcellular location">
    <subcellularLocation>
        <location evidence="1">Cytoplasm</location>
    </subcellularLocation>
</comment>
<feature type="domain" description="BTB" evidence="3">
    <location>
        <begin position="154"/>
        <end position="228"/>
    </location>
</feature>
<dbReference type="Gene3D" id="3.30.710.10">
    <property type="entry name" value="Potassium Channel Kv1.1, Chain A"/>
    <property type="match status" value="1"/>
</dbReference>
<dbReference type="InterPro" id="IPR012983">
    <property type="entry name" value="PHR"/>
</dbReference>
<proteinExistence type="predicted"/>
<comment type="caution">
    <text evidence="4">The sequence shown here is derived from an EMBL/GenBank/DDBJ whole genome shotgun (WGS) entry which is preliminary data.</text>
</comment>
<dbReference type="InterPro" id="IPR000210">
    <property type="entry name" value="BTB/POZ_dom"/>
</dbReference>
<dbReference type="AlphaFoldDB" id="A0A2B4SV21"/>
<dbReference type="Gene3D" id="1.25.40.420">
    <property type="match status" value="1"/>
</dbReference>
<dbReference type="OrthoDB" id="6359816at2759"/>
<dbReference type="Pfam" id="PF08005">
    <property type="entry name" value="PHR"/>
    <property type="match status" value="1"/>
</dbReference>
<dbReference type="EMBL" id="LSMT01000019">
    <property type="protein sequence ID" value="PFX32720.1"/>
    <property type="molecule type" value="Genomic_DNA"/>
</dbReference>
<accession>A0A2B4SV21</accession>
<organism evidence="4 5">
    <name type="scientific">Stylophora pistillata</name>
    <name type="common">Smooth cauliflower coral</name>
    <dbReference type="NCBI Taxonomy" id="50429"/>
    <lineage>
        <taxon>Eukaryota</taxon>
        <taxon>Metazoa</taxon>
        <taxon>Cnidaria</taxon>
        <taxon>Anthozoa</taxon>
        <taxon>Hexacorallia</taxon>
        <taxon>Scleractinia</taxon>
        <taxon>Astrocoeniina</taxon>
        <taxon>Pocilloporidae</taxon>
        <taxon>Stylophora</taxon>
    </lineage>
</organism>
<name>A0A2B4SV21_STYPI</name>
<dbReference type="InterPro" id="IPR011705">
    <property type="entry name" value="BACK"/>
</dbReference>
<dbReference type="PROSITE" id="PS50097">
    <property type="entry name" value="BTB"/>
    <property type="match status" value="1"/>
</dbReference>
<dbReference type="Gene3D" id="2.60.120.820">
    <property type="entry name" value="PHR domain"/>
    <property type="match status" value="1"/>
</dbReference>
<keyword evidence="2" id="KW-0963">Cytoplasm</keyword>
<evidence type="ECO:0000256" key="2">
    <source>
        <dbReference type="ARBA" id="ARBA00022490"/>
    </source>
</evidence>
<evidence type="ECO:0000313" key="4">
    <source>
        <dbReference type="EMBL" id="PFX32720.1"/>
    </source>
</evidence>
<dbReference type="Pfam" id="PF07707">
    <property type="entry name" value="BACK"/>
    <property type="match status" value="1"/>
</dbReference>
<dbReference type="Proteomes" id="UP000225706">
    <property type="component" value="Unassembled WGS sequence"/>
</dbReference>
<dbReference type="PANTHER" id="PTHR45774">
    <property type="entry name" value="BTB/POZ DOMAIN-CONTAINING"/>
    <property type="match status" value="1"/>
</dbReference>
<dbReference type="SMART" id="SM00225">
    <property type="entry name" value="BTB"/>
    <property type="match status" value="1"/>
</dbReference>
<dbReference type="Pfam" id="PF00651">
    <property type="entry name" value="BTB"/>
    <property type="match status" value="1"/>
</dbReference>
<dbReference type="SUPFAM" id="SSF54695">
    <property type="entry name" value="POZ domain"/>
    <property type="match status" value="1"/>
</dbReference>
<dbReference type="InterPro" id="IPR011333">
    <property type="entry name" value="SKP1/BTB/POZ_sf"/>
</dbReference>
<evidence type="ECO:0000256" key="1">
    <source>
        <dbReference type="ARBA" id="ARBA00004496"/>
    </source>
</evidence>
<dbReference type="InterPro" id="IPR038648">
    <property type="entry name" value="PHR_sf"/>
</dbReference>
<dbReference type="GO" id="GO:0022008">
    <property type="term" value="P:neurogenesis"/>
    <property type="evidence" value="ECO:0007669"/>
    <property type="project" value="TreeGrafter"/>
</dbReference>
<keyword evidence="5" id="KW-1185">Reference proteome</keyword>
<dbReference type="GO" id="GO:0005829">
    <property type="term" value="C:cytosol"/>
    <property type="evidence" value="ECO:0007669"/>
    <property type="project" value="TreeGrafter"/>
</dbReference>
<reference evidence="5" key="1">
    <citation type="journal article" date="2017" name="bioRxiv">
        <title>Comparative analysis of the genomes of Stylophora pistillata and Acropora digitifera provides evidence for extensive differences between species of corals.</title>
        <authorList>
            <person name="Voolstra C.R."/>
            <person name="Li Y."/>
            <person name="Liew Y.J."/>
            <person name="Baumgarten S."/>
            <person name="Zoccola D."/>
            <person name="Flot J.-F."/>
            <person name="Tambutte S."/>
            <person name="Allemand D."/>
            <person name="Aranda M."/>
        </authorList>
    </citation>
    <scope>NUCLEOTIDE SEQUENCE [LARGE SCALE GENOMIC DNA]</scope>
</reference>
<evidence type="ECO:0000259" key="3">
    <source>
        <dbReference type="PROSITE" id="PS50097"/>
    </source>
</evidence>
<protein>
    <submittedName>
        <fullName evidence="4">BTB/POZ domain-containing protein 6</fullName>
    </submittedName>
</protein>
<gene>
    <name evidence="4" type="primary">btbd6</name>
    <name evidence="4" type="ORF">AWC38_SpisGene2442</name>
</gene>
<dbReference type="PANTHER" id="PTHR45774:SF3">
    <property type="entry name" value="BTB (POZ) DOMAIN-CONTAINING 2B-RELATED"/>
    <property type="match status" value="1"/>
</dbReference>
<evidence type="ECO:0000313" key="5">
    <source>
        <dbReference type="Proteomes" id="UP000225706"/>
    </source>
</evidence>
<sequence>MLLKRLCYPCRYSDMVHLFAKPVPVLCMITNQVLDYIYQVHSHRILQWNHQLLSQANLERFAEVVHRKGSPLDNCFGFVDGTVRPVCRPGTLNQRLLYNGHKRVHGIKFQSVVTPNGMIANMYGPVVSQDYWSEVERYTIRERCKFMFNNELLSDVKFVVRDTEGGSESMKTIPAHKFVLAISSPVFYAMFYGELAETKDFINISDCEYQGMMELFRFIYSDEVTLNADIVMQVLYLAKKYMLPSLVDKCTEYLGENLDASNVFHVLPEAQKYEEKDLVDKCWTVIDKHGNEAVKSDAFVTIEISLLEKLIERDSLNVAELELFKAVDCWARYECEKKNLAAEGSVKRRILGEKIIRSIRFPVMEEREFVKFVLDREILTPKEAYNMMKYFNGVLSHPIEFVEKKRTGLLRRLCRFASIANGLHYSTTYFRPRRTISFVDSIVLSVDKEIELKSVRLFGSENNEYSVTLNVTDIAADLVLVTESGNFTSIPVQSAIGNYHGFDVVLKRAVTLLANENYCFEVRIDGPQSWYGIGGVSVSEHSGVVFSFKERHRTQTGERSNVADGQFAEFEYSLK</sequence>
<dbReference type="SMART" id="SM00875">
    <property type="entry name" value="BACK"/>
    <property type="match status" value="1"/>
</dbReference>